<dbReference type="AlphaFoldDB" id="A0A6H0XXH2"/>
<feature type="transmembrane region" description="Helical" evidence="2">
    <location>
        <begin position="193"/>
        <end position="212"/>
    </location>
</feature>
<name>A0A6H0XXH2_9PEZI</name>
<feature type="transmembrane region" description="Helical" evidence="2">
    <location>
        <begin position="110"/>
        <end position="128"/>
    </location>
</feature>
<feature type="compositionally biased region" description="Acidic residues" evidence="1">
    <location>
        <begin position="151"/>
        <end position="160"/>
    </location>
</feature>
<keyword evidence="4" id="KW-1185">Reference proteome</keyword>
<dbReference type="PANTHER" id="PTHR42032:SF1">
    <property type="entry name" value="YALI0E30679P"/>
    <property type="match status" value="1"/>
</dbReference>
<dbReference type="EMBL" id="CP051141">
    <property type="protein sequence ID" value="QIW99471.1"/>
    <property type="molecule type" value="Genomic_DNA"/>
</dbReference>
<feature type="compositionally biased region" description="Low complexity" evidence="1">
    <location>
        <begin position="1"/>
        <end position="17"/>
    </location>
</feature>
<keyword evidence="2" id="KW-0472">Membrane</keyword>
<feature type="transmembrane region" description="Helical" evidence="2">
    <location>
        <begin position="83"/>
        <end position="104"/>
    </location>
</feature>
<evidence type="ECO:0000256" key="1">
    <source>
        <dbReference type="SAM" id="MobiDB-lite"/>
    </source>
</evidence>
<organism evidence="3 4">
    <name type="scientific">Peltaster fructicola</name>
    <dbReference type="NCBI Taxonomy" id="286661"/>
    <lineage>
        <taxon>Eukaryota</taxon>
        <taxon>Fungi</taxon>
        <taxon>Dikarya</taxon>
        <taxon>Ascomycota</taxon>
        <taxon>Pezizomycotina</taxon>
        <taxon>Dothideomycetes</taxon>
        <taxon>Dothideomycetes incertae sedis</taxon>
        <taxon>Peltaster</taxon>
    </lineage>
</organism>
<evidence type="ECO:0000313" key="3">
    <source>
        <dbReference type="EMBL" id="QIW99471.1"/>
    </source>
</evidence>
<evidence type="ECO:0000256" key="2">
    <source>
        <dbReference type="SAM" id="Phobius"/>
    </source>
</evidence>
<keyword evidence="2" id="KW-0812">Transmembrane</keyword>
<dbReference type="OrthoDB" id="5422510at2759"/>
<dbReference type="Proteomes" id="UP000503462">
    <property type="component" value="Chromosome 3"/>
</dbReference>
<feature type="region of interest" description="Disordered" evidence="1">
    <location>
        <begin position="1"/>
        <end position="40"/>
    </location>
</feature>
<keyword evidence="2" id="KW-1133">Transmembrane helix</keyword>
<dbReference type="PANTHER" id="PTHR42032">
    <property type="entry name" value="YALI0E30679P"/>
    <property type="match status" value="1"/>
</dbReference>
<gene>
    <name evidence="3" type="ORF">AMS68_004989</name>
</gene>
<proteinExistence type="predicted"/>
<evidence type="ECO:0000313" key="4">
    <source>
        <dbReference type="Proteomes" id="UP000503462"/>
    </source>
</evidence>
<reference evidence="3 4" key="1">
    <citation type="journal article" date="2016" name="Sci. Rep.">
        <title>Peltaster fructicola genome reveals evolution from an invasive phytopathogen to an ectophytic parasite.</title>
        <authorList>
            <person name="Xu C."/>
            <person name="Chen H."/>
            <person name="Gleason M.L."/>
            <person name="Xu J.R."/>
            <person name="Liu H."/>
            <person name="Zhang R."/>
            <person name="Sun G."/>
        </authorList>
    </citation>
    <scope>NUCLEOTIDE SEQUENCE [LARGE SCALE GENOMIC DNA]</scope>
    <source>
        <strain evidence="3 4">LNHT1506</strain>
    </source>
</reference>
<sequence>MTDAQSEASSARASTAEADIDAQLRRRNTSKSAGDRAAPAFSPLRRRSSLISFTSIEDARTSFHEDIIQPASARRKAKEEHEITHWSSTPLAFAILPAVAGVLFTNGSAFVTDVLLLAFAAIFLNWSIRVPREWYYSAQAVRKVVDEDDIEDESAIEEDGSPAATQDAEQEQADTDNSEREAARAQLRRQESLALLATFIFPALAAYLLHVIRSQLSLPSTSLVSDYNISVFLLAAEFWPARQVIRLIAARTLHLQRVASGLDDPFTDPLAKSTAGNAALLARLEALEHKIADSAVLSSATQPLQPSDLSSLDARIHKRLEPRLDSLDRAVRRYEKRYTTLAMVSDQRFQSLETRLQDALALAAVAAQHSQRQSTIVRTIFSTATEIVTLPVKLTWELITWPYKISEEVYVRTKILLLGPQSHPDYLGKKRVVRHTNDLKIKDDKMAREKPLRKLVR</sequence>
<feature type="region of interest" description="Disordered" evidence="1">
    <location>
        <begin position="151"/>
        <end position="183"/>
    </location>
</feature>
<accession>A0A6H0XXH2</accession>
<protein>
    <submittedName>
        <fullName evidence="3">Uncharacterized protein</fullName>
    </submittedName>
</protein>